<name>A0A9Q1IIR2_SYNKA</name>
<evidence type="ECO:0000313" key="2">
    <source>
        <dbReference type="EMBL" id="KAJ8340979.1"/>
    </source>
</evidence>
<dbReference type="EMBL" id="JAINUF010000015">
    <property type="protein sequence ID" value="KAJ8340979.1"/>
    <property type="molecule type" value="Genomic_DNA"/>
</dbReference>
<proteinExistence type="predicted"/>
<sequence>MQALRELEEAKREVLHCLRTGQRDSRYPLTISVCCGRHYNTHKALDMVSTTRIRGFYRDKTLKDRPVQRVCVRVSALCSWDGPGHCTDPQSPSGMTVAANEDRLAAAGPGFLIVFSGTLKRGEEWSVAPSRGRSNEKGWCRSVEDQRT</sequence>
<accession>A0A9Q1IIR2</accession>
<dbReference type="AlphaFoldDB" id="A0A9Q1IIR2"/>
<evidence type="ECO:0000313" key="3">
    <source>
        <dbReference type="Proteomes" id="UP001152622"/>
    </source>
</evidence>
<gene>
    <name evidence="2" type="ORF">SKAU_G00332700</name>
</gene>
<reference evidence="2" key="1">
    <citation type="journal article" date="2023" name="Science">
        <title>Genome structures resolve the early diversification of teleost fishes.</title>
        <authorList>
            <person name="Parey E."/>
            <person name="Louis A."/>
            <person name="Montfort J."/>
            <person name="Bouchez O."/>
            <person name="Roques C."/>
            <person name="Iampietro C."/>
            <person name="Lluch J."/>
            <person name="Castinel A."/>
            <person name="Donnadieu C."/>
            <person name="Desvignes T."/>
            <person name="Floi Bucao C."/>
            <person name="Jouanno E."/>
            <person name="Wen M."/>
            <person name="Mejri S."/>
            <person name="Dirks R."/>
            <person name="Jansen H."/>
            <person name="Henkel C."/>
            <person name="Chen W.J."/>
            <person name="Zahm M."/>
            <person name="Cabau C."/>
            <person name="Klopp C."/>
            <person name="Thompson A.W."/>
            <person name="Robinson-Rechavi M."/>
            <person name="Braasch I."/>
            <person name="Lecointre G."/>
            <person name="Bobe J."/>
            <person name="Postlethwait J.H."/>
            <person name="Berthelot C."/>
            <person name="Roest Crollius H."/>
            <person name="Guiguen Y."/>
        </authorList>
    </citation>
    <scope>NUCLEOTIDE SEQUENCE</scope>
    <source>
        <strain evidence="2">WJC10195</strain>
    </source>
</reference>
<evidence type="ECO:0000256" key="1">
    <source>
        <dbReference type="SAM" id="MobiDB-lite"/>
    </source>
</evidence>
<comment type="caution">
    <text evidence="2">The sequence shown here is derived from an EMBL/GenBank/DDBJ whole genome shotgun (WGS) entry which is preliminary data.</text>
</comment>
<dbReference type="Proteomes" id="UP001152622">
    <property type="component" value="Chromosome 15"/>
</dbReference>
<feature type="region of interest" description="Disordered" evidence="1">
    <location>
        <begin position="128"/>
        <end position="148"/>
    </location>
</feature>
<organism evidence="2 3">
    <name type="scientific">Synaphobranchus kaupii</name>
    <name type="common">Kaup's arrowtooth eel</name>
    <dbReference type="NCBI Taxonomy" id="118154"/>
    <lineage>
        <taxon>Eukaryota</taxon>
        <taxon>Metazoa</taxon>
        <taxon>Chordata</taxon>
        <taxon>Craniata</taxon>
        <taxon>Vertebrata</taxon>
        <taxon>Euteleostomi</taxon>
        <taxon>Actinopterygii</taxon>
        <taxon>Neopterygii</taxon>
        <taxon>Teleostei</taxon>
        <taxon>Anguilliformes</taxon>
        <taxon>Synaphobranchidae</taxon>
        <taxon>Synaphobranchus</taxon>
    </lineage>
</organism>
<keyword evidence="3" id="KW-1185">Reference proteome</keyword>
<feature type="compositionally biased region" description="Basic and acidic residues" evidence="1">
    <location>
        <begin position="133"/>
        <end position="148"/>
    </location>
</feature>
<protein>
    <submittedName>
        <fullName evidence="2">Uncharacterized protein</fullName>
    </submittedName>
</protein>